<dbReference type="GO" id="GO:0005506">
    <property type="term" value="F:iron ion binding"/>
    <property type="evidence" value="ECO:0007669"/>
    <property type="project" value="InterPro"/>
</dbReference>
<feature type="transmembrane region" description="Helical" evidence="5">
    <location>
        <begin position="68"/>
        <end position="90"/>
    </location>
</feature>
<dbReference type="AlphaFoldDB" id="A0A665VDR8"/>
<dbReference type="CTD" id="9023"/>
<protein>
    <recommendedName>
        <fullName evidence="6">Fatty acid hydroxylase domain-containing protein</fullName>
    </recommendedName>
</protein>
<evidence type="ECO:0000256" key="4">
    <source>
        <dbReference type="ARBA" id="ARBA00023136"/>
    </source>
</evidence>
<dbReference type="FunCoup" id="A0A665VDR8">
    <property type="interactions" value="2"/>
</dbReference>
<dbReference type="Proteomes" id="UP000472264">
    <property type="component" value="Chromosome 19"/>
</dbReference>
<comment type="subcellular location">
    <subcellularLocation>
        <location evidence="1">Membrane</location>
    </subcellularLocation>
</comment>
<evidence type="ECO:0000259" key="6">
    <source>
        <dbReference type="Pfam" id="PF04116"/>
    </source>
</evidence>
<dbReference type="PANTHER" id="PTHR11863">
    <property type="entry name" value="STEROL DESATURASE"/>
    <property type="match status" value="1"/>
</dbReference>
<dbReference type="InterPro" id="IPR050307">
    <property type="entry name" value="Sterol_Desaturase_Related"/>
</dbReference>
<dbReference type="InterPro" id="IPR006694">
    <property type="entry name" value="Fatty_acid_hydroxylase"/>
</dbReference>
<dbReference type="GeneID" id="115060031"/>
<feature type="transmembrane region" description="Helical" evidence="5">
    <location>
        <begin position="24"/>
        <end position="47"/>
    </location>
</feature>
<proteinExistence type="predicted"/>
<name>A0A665VDR8_ECHNA</name>
<dbReference type="Pfam" id="PF04116">
    <property type="entry name" value="FA_hydroxylase"/>
    <property type="match status" value="1"/>
</dbReference>
<keyword evidence="8" id="KW-1185">Reference proteome</keyword>
<dbReference type="InParanoid" id="A0A665VDR8"/>
<keyword evidence="3 5" id="KW-1133">Transmembrane helix</keyword>
<organism evidence="7 8">
    <name type="scientific">Echeneis naucrates</name>
    <name type="common">Live sharksucker</name>
    <dbReference type="NCBI Taxonomy" id="173247"/>
    <lineage>
        <taxon>Eukaryota</taxon>
        <taxon>Metazoa</taxon>
        <taxon>Chordata</taxon>
        <taxon>Craniata</taxon>
        <taxon>Vertebrata</taxon>
        <taxon>Euteleostomi</taxon>
        <taxon>Actinopterygii</taxon>
        <taxon>Neopterygii</taxon>
        <taxon>Teleostei</taxon>
        <taxon>Neoteleostei</taxon>
        <taxon>Acanthomorphata</taxon>
        <taxon>Carangaria</taxon>
        <taxon>Carangiformes</taxon>
        <taxon>Echeneidae</taxon>
        <taxon>Echeneis</taxon>
    </lineage>
</organism>
<gene>
    <name evidence="7" type="primary">ch25h</name>
</gene>
<feature type="transmembrane region" description="Helical" evidence="5">
    <location>
        <begin position="110"/>
        <end position="131"/>
    </location>
</feature>
<accession>A0A665VDR8</accession>
<evidence type="ECO:0000256" key="5">
    <source>
        <dbReference type="SAM" id="Phobius"/>
    </source>
</evidence>
<dbReference type="GO" id="GO:0016491">
    <property type="term" value="F:oxidoreductase activity"/>
    <property type="evidence" value="ECO:0007669"/>
    <property type="project" value="InterPro"/>
</dbReference>
<reference evidence="7" key="2">
    <citation type="submission" date="2025-08" db="UniProtKB">
        <authorList>
            <consortium name="Ensembl"/>
        </authorList>
    </citation>
    <scope>IDENTIFICATION</scope>
</reference>
<dbReference type="OMA" id="VPWLYKT"/>
<reference evidence="7" key="3">
    <citation type="submission" date="2025-09" db="UniProtKB">
        <authorList>
            <consortium name="Ensembl"/>
        </authorList>
    </citation>
    <scope>IDENTIFICATION</scope>
</reference>
<dbReference type="GO" id="GO:0016020">
    <property type="term" value="C:membrane"/>
    <property type="evidence" value="ECO:0007669"/>
    <property type="project" value="UniProtKB-SubCell"/>
</dbReference>
<dbReference type="RefSeq" id="XP_029383694.1">
    <property type="nucleotide sequence ID" value="XM_029527834.1"/>
</dbReference>
<keyword evidence="2 5" id="KW-0812">Transmembrane</keyword>
<dbReference type="Ensembl" id="ENSENLT00000030725.1">
    <property type="protein sequence ID" value="ENSENLP00000029850.1"/>
    <property type="gene ID" value="ENSENLG00000013281.1"/>
</dbReference>
<evidence type="ECO:0000256" key="1">
    <source>
        <dbReference type="ARBA" id="ARBA00004370"/>
    </source>
</evidence>
<evidence type="ECO:0000256" key="3">
    <source>
        <dbReference type="ARBA" id="ARBA00022989"/>
    </source>
</evidence>
<sequence length="266" mass="30454">MLLQPVWNLLIGQDEEESVLRSPLFPVLFSLGLYLSFSAPFLLLDLLSSRWALLRSYKLQPHSSINWASVYSCLALTLYNHLVFIFPLTVVHSYLRPVHLPPEAPPLPQLLAQVFVCLLLFDFQSFVWHLLHHRIPWLYRTFHKVHHTFSSTSALTTEYAGIWETLSLGVFAGASPALLGCHPLTELAFFTLNIWLSVEDHCGYDLPWATHRLVPLGLYGGAHHHDLHHLMSNCNYAPYFTHWDRLAGTLRTEPRGRRPKTNGTID</sequence>
<dbReference type="GO" id="GO:0008610">
    <property type="term" value="P:lipid biosynthetic process"/>
    <property type="evidence" value="ECO:0007669"/>
    <property type="project" value="InterPro"/>
</dbReference>
<evidence type="ECO:0000313" key="7">
    <source>
        <dbReference type="Ensembl" id="ENSENLP00000029850.1"/>
    </source>
</evidence>
<evidence type="ECO:0000313" key="8">
    <source>
        <dbReference type="Proteomes" id="UP000472264"/>
    </source>
</evidence>
<evidence type="ECO:0000256" key="2">
    <source>
        <dbReference type="ARBA" id="ARBA00022692"/>
    </source>
</evidence>
<reference evidence="7" key="1">
    <citation type="submission" date="2021-04" db="EMBL/GenBank/DDBJ databases">
        <authorList>
            <consortium name="Wellcome Sanger Institute Data Sharing"/>
        </authorList>
    </citation>
    <scope>NUCLEOTIDE SEQUENCE [LARGE SCALE GENOMIC DNA]</scope>
</reference>
<keyword evidence="4 5" id="KW-0472">Membrane</keyword>
<dbReference type="OrthoDB" id="1658724at2759"/>
<feature type="domain" description="Fatty acid hydroxylase" evidence="6">
    <location>
        <begin position="115"/>
        <end position="249"/>
    </location>
</feature>